<accession>A0ABT4VFG7</accession>
<dbReference type="PANTHER" id="PTHR10256:SF0">
    <property type="entry name" value="INACTIVE SELENIDE, WATER DIKINASE-LIKE PROTEIN-RELATED"/>
    <property type="match status" value="1"/>
</dbReference>
<evidence type="ECO:0000256" key="2">
    <source>
        <dbReference type="ARBA" id="ARBA00022741"/>
    </source>
</evidence>
<dbReference type="InterPro" id="IPR036921">
    <property type="entry name" value="PurM-like_N_sf"/>
</dbReference>
<keyword evidence="1 8" id="KW-0808">Transferase</keyword>
<dbReference type="GO" id="GO:0004756">
    <property type="term" value="F:selenide, water dikinase activity"/>
    <property type="evidence" value="ECO:0007669"/>
    <property type="project" value="UniProtKB-EC"/>
</dbReference>
<dbReference type="Gene3D" id="3.30.1330.10">
    <property type="entry name" value="PurM-like, N-terminal domain"/>
    <property type="match status" value="1"/>
</dbReference>
<dbReference type="InterPro" id="IPR016188">
    <property type="entry name" value="PurM-like_N"/>
</dbReference>
<dbReference type="PIRSF" id="PIRSF036407">
    <property type="entry name" value="Selenphspht_syn"/>
    <property type="match status" value="1"/>
</dbReference>
<name>A0ABT4VFG7_9HELI</name>
<keyword evidence="3" id="KW-0418">Kinase</keyword>
<dbReference type="NCBIfam" id="TIGR00476">
    <property type="entry name" value="selD"/>
    <property type="match status" value="1"/>
</dbReference>
<keyword evidence="2" id="KW-0547">Nucleotide-binding</keyword>
<proteinExistence type="predicted"/>
<protein>
    <submittedName>
        <fullName evidence="8">Selenide, water dikinase SelD</fullName>
        <ecNumber evidence="8">2.7.9.3</ecNumber>
    </submittedName>
</protein>
<reference evidence="8 9" key="1">
    <citation type="submission" date="2023-01" db="EMBL/GenBank/DDBJ databases">
        <title>Description of Helicobacter ibis sp. nov. isolated from faecal droppings of black-faced ibis (Theristicus melanopis).</title>
        <authorList>
            <person name="Lopez-Cantillo M."/>
            <person name="Vidal-Veuthey B."/>
            <person name="Mella A."/>
            <person name="De La Haba R."/>
            <person name="Collado L."/>
        </authorList>
    </citation>
    <scope>NUCLEOTIDE SEQUENCE [LARGE SCALE GENOMIC DNA]</scope>
    <source>
        <strain evidence="8 9">A82</strain>
    </source>
</reference>
<gene>
    <name evidence="8" type="primary">selD</name>
    <name evidence="8" type="ORF">PF021_04245</name>
</gene>
<feature type="domain" description="PurM-like C-terminal" evidence="7">
    <location>
        <begin position="146"/>
        <end position="325"/>
    </location>
</feature>
<evidence type="ECO:0000259" key="7">
    <source>
        <dbReference type="Pfam" id="PF02769"/>
    </source>
</evidence>
<organism evidence="8 9">
    <name type="scientific">Helicobacter ibis</name>
    <dbReference type="NCBI Taxonomy" id="2962633"/>
    <lineage>
        <taxon>Bacteria</taxon>
        <taxon>Pseudomonadati</taxon>
        <taxon>Campylobacterota</taxon>
        <taxon>Epsilonproteobacteria</taxon>
        <taxon>Campylobacterales</taxon>
        <taxon>Helicobacteraceae</taxon>
        <taxon>Helicobacter</taxon>
    </lineage>
</organism>
<evidence type="ECO:0000256" key="3">
    <source>
        <dbReference type="ARBA" id="ARBA00022777"/>
    </source>
</evidence>
<evidence type="ECO:0000256" key="5">
    <source>
        <dbReference type="ARBA" id="ARBA00023266"/>
    </source>
</evidence>
<dbReference type="SUPFAM" id="SSF56042">
    <property type="entry name" value="PurM C-terminal domain-like"/>
    <property type="match status" value="1"/>
</dbReference>
<keyword evidence="5" id="KW-0711">Selenium</keyword>
<comment type="caution">
    <text evidence="8">The sequence shown here is derived from an EMBL/GenBank/DDBJ whole genome shotgun (WGS) entry which is preliminary data.</text>
</comment>
<dbReference type="Proteomes" id="UP001210261">
    <property type="component" value="Unassembled WGS sequence"/>
</dbReference>
<evidence type="ECO:0000259" key="6">
    <source>
        <dbReference type="Pfam" id="PF00586"/>
    </source>
</evidence>
<evidence type="ECO:0000256" key="4">
    <source>
        <dbReference type="ARBA" id="ARBA00022840"/>
    </source>
</evidence>
<sequence>MEDLRQISSKLQNTNNKNILVDFYGNEDAGIYAINDEVAIVQSADFITPVVDDPYIYGQIAAANSISDIYAMGGDAISAINLLMWDKCNIPQELIQGILEGGLSKIQEAGAALLGGHTIADSEQKYGLSVNGIINPKKIWRNNTAKIGDVIILTKPIGLGILTTALKANKLESNTIEKISKIMSELNLKSKNIAQNYKISACTDITGFGLLGHLLEMTTKNTSLEIYSNNIPLIEESIIFAKKGIIPGGSYANKEAIHNKCNFNLAQDSIFRELDILLFDAQTSGGLALAINENEANKLIQHLKDEGIECANVISKVVENKESKLNIL</sequence>
<dbReference type="EMBL" id="JAQHXR010000002">
    <property type="protein sequence ID" value="MDA3968883.1"/>
    <property type="molecule type" value="Genomic_DNA"/>
</dbReference>
<dbReference type="PANTHER" id="PTHR10256">
    <property type="entry name" value="SELENIDE, WATER DIKINASE"/>
    <property type="match status" value="1"/>
</dbReference>
<dbReference type="RefSeq" id="WP_271021483.1">
    <property type="nucleotide sequence ID" value="NZ_JAQHXR010000002.1"/>
</dbReference>
<dbReference type="EC" id="2.7.9.3" evidence="8"/>
<keyword evidence="9" id="KW-1185">Reference proteome</keyword>
<dbReference type="Pfam" id="PF02769">
    <property type="entry name" value="AIRS_C"/>
    <property type="match status" value="1"/>
</dbReference>
<evidence type="ECO:0000256" key="1">
    <source>
        <dbReference type="ARBA" id="ARBA00022679"/>
    </source>
</evidence>
<dbReference type="InterPro" id="IPR004536">
    <property type="entry name" value="SPS/SelD"/>
</dbReference>
<dbReference type="SUPFAM" id="SSF55326">
    <property type="entry name" value="PurM N-terminal domain-like"/>
    <property type="match status" value="1"/>
</dbReference>
<dbReference type="InterPro" id="IPR010918">
    <property type="entry name" value="PurM-like_C_dom"/>
</dbReference>
<keyword evidence="4" id="KW-0067">ATP-binding</keyword>
<evidence type="ECO:0000313" key="8">
    <source>
        <dbReference type="EMBL" id="MDA3968883.1"/>
    </source>
</evidence>
<dbReference type="InterPro" id="IPR036676">
    <property type="entry name" value="PurM-like_C_sf"/>
</dbReference>
<dbReference type="CDD" id="cd02195">
    <property type="entry name" value="SelD"/>
    <property type="match status" value="1"/>
</dbReference>
<feature type="domain" description="PurM-like N-terminal" evidence="6">
    <location>
        <begin position="27"/>
        <end position="133"/>
    </location>
</feature>
<evidence type="ECO:0000313" key="9">
    <source>
        <dbReference type="Proteomes" id="UP001210261"/>
    </source>
</evidence>
<dbReference type="Gene3D" id="3.90.650.10">
    <property type="entry name" value="PurM-like C-terminal domain"/>
    <property type="match status" value="1"/>
</dbReference>
<dbReference type="Pfam" id="PF00586">
    <property type="entry name" value="AIRS"/>
    <property type="match status" value="1"/>
</dbReference>